<dbReference type="Gene3D" id="2.40.30.10">
    <property type="entry name" value="Translation factors"/>
    <property type="match status" value="1"/>
</dbReference>
<dbReference type="AlphaFoldDB" id="A0A0C3LFR6"/>
<dbReference type="InterPro" id="IPR001094">
    <property type="entry name" value="Flavdoxin-like"/>
</dbReference>
<dbReference type="GO" id="GO:0050660">
    <property type="term" value="F:flavin adenine dinucleotide binding"/>
    <property type="evidence" value="ECO:0007669"/>
    <property type="project" value="TreeGrafter"/>
</dbReference>
<evidence type="ECO:0000256" key="16">
    <source>
        <dbReference type="ARBA" id="ARBA00023098"/>
    </source>
</evidence>
<keyword evidence="3" id="KW-1003">Cell membrane</keyword>
<proteinExistence type="predicted"/>
<reference evidence="24 25" key="1">
    <citation type="submission" date="2014-04" db="EMBL/GenBank/DDBJ databases">
        <authorList>
            <consortium name="DOE Joint Genome Institute"/>
            <person name="Kuo A."/>
            <person name="Girlanda M."/>
            <person name="Perotto S."/>
            <person name="Kohler A."/>
            <person name="Nagy L.G."/>
            <person name="Floudas D."/>
            <person name="Copeland A."/>
            <person name="Barry K.W."/>
            <person name="Cichocki N."/>
            <person name="Veneault-Fourrey C."/>
            <person name="LaButti K."/>
            <person name="Lindquist E.A."/>
            <person name="Lipzen A."/>
            <person name="Lundell T."/>
            <person name="Morin E."/>
            <person name="Murat C."/>
            <person name="Sun H."/>
            <person name="Tunlid A."/>
            <person name="Henrissat B."/>
            <person name="Grigoriev I.V."/>
            <person name="Hibbett D.S."/>
            <person name="Martin F."/>
            <person name="Nordberg H.P."/>
            <person name="Cantor M.N."/>
            <person name="Hua S.X."/>
        </authorList>
    </citation>
    <scope>NUCLEOTIDE SEQUENCE [LARGE SCALE GENOMIC DNA]</scope>
    <source>
        <strain evidence="24 25">MUT 4182</strain>
    </source>
</reference>
<dbReference type="SUPFAM" id="SSF52343">
    <property type="entry name" value="Ferredoxin reductase-like, C-terminal NADP-linked domain"/>
    <property type="match status" value="1"/>
</dbReference>
<keyword evidence="20" id="KW-0753">Steroid metabolism</keyword>
<dbReference type="FunFam" id="3.40.50.360:FF:000024">
    <property type="entry name" value="NADPH--cytochrome P450 reductase"/>
    <property type="match status" value="1"/>
</dbReference>
<keyword evidence="7" id="KW-0812">Transmembrane</keyword>
<evidence type="ECO:0000256" key="17">
    <source>
        <dbReference type="ARBA" id="ARBA00023128"/>
    </source>
</evidence>
<dbReference type="Gene3D" id="3.40.50.360">
    <property type="match status" value="1"/>
</dbReference>
<keyword evidence="6" id="KW-0288">FMN</keyword>
<dbReference type="SUPFAM" id="SSF63380">
    <property type="entry name" value="Riboflavin synthase domain-like"/>
    <property type="match status" value="1"/>
</dbReference>
<dbReference type="PRINTS" id="PR00369">
    <property type="entry name" value="FLAVODOXIN"/>
</dbReference>
<dbReference type="SUPFAM" id="SSF52218">
    <property type="entry name" value="Flavoproteins"/>
    <property type="match status" value="1"/>
</dbReference>
<keyword evidence="10" id="KW-0274">FAD</keyword>
<keyword evidence="12" id="KW-0752">Steroid biosynthesis</keyword>
<name>A0A0C3LFR6_9AGAM</name>
<comment type="cofactor">
    <cofactor evidence="2">
        <name>FAD</name>
        <dbReference type="ChEBI" id="CHEBI:57692"/>
    </cofactor>
</comment>
<evidence type="ECO:0000313" key="25">
    <source>
        <dbReference type="Proteomes" id="UP000054248"/>
    </source>
</evidence>
<dbReference type="InterPro" id="IPR008254">
    <property type="entry name" value="Flavodoxin/NO_synth"/>
</dbReference>
<evidence type="ECO:0000313" key="24">
    <source>
        <dbReference type="EMBL" id="KIO20302.1"/>
    </source>
</evidence>
<dbReference type="Gene3D" id="3.40.50.80">
    <property type="entry name" value="Nucleotide-binding domain of ferredoxin-NADP reductase (FNR) module"/>
    <property type="match status" value="1"/>
</dbReference>
<evidence type="ECO:0000256" key="8">
    <source>
        <dbReference type="ARBA" id="ARBA00022787"/>
    </source>
</evidence>
<dbReference type="InterPro" id="IPR003097">
    <property type="entry name" value="CysJ-like_FAD-binding"/>
</dbReference>
<evidence type="ECO:0000256" key="4">
    <source>
        <dbReference type="ARBA" id="ARBA00022516"/>
    </source>
</evidence>
<evidence type="ECO:0000256" key="5">
    <source>
        <dbReference type="ARBA" id="ARBA00022630"/>
    </source>
</evidence>
<keyword evidence="4" id="KW-0444">Lipid biosynthesis</keyword>
<keyword evidence="11" id="KW-0521">NADP</keyword>
<evidence type="ECO:0000256" key="3">
    <source>
        <dbReference type="ARBA" id="ARBA00022475"/>
    </source>
</evidence>
<dbReference type="PRINTS" id="PR00371">
    <property type="entry name" value="FPNCR"/>
</dbReference>
<dbReference type="Pfam" id="PF00667">
    <property type="entry name" value="FAD_binding_1"/>
    <property type="match status" value="1"/>
</dbReference>
<dbReference type="EMBL" id="KN823179">
    <property type="protein sequence ID" value="KIO20302.1"/>
    <property type="molecule type" value="Genomic_DNA"/>
</dbReference>
<dbReference type="Pfam" id="PF00258">
    <property type="entry name" value="Flavodoxin_1"/>
    <property type="match status" value="1"/>
</dbReference>
<evidence type="ECO:0000256" key="14">
    <source>
        <dbReference type="ARBA" id="ARBA00023002"/>
    </source>
</evidence>
<dbReference type="Proteomes" id="UP000054248">
    <property type="component" value="Unassembled WGS sequence"/>
</dbReference>
<evidence type="ECO:0000259" key="22">
    <source>
        <dbReference type="PROSITE" id="PS50902"/>
    </source>
</evidence>
<evidence type="ECO:0000259" key="23">
    <source>
        <dbReference type="PROSITE" id="PS51384"/>
    </source>
</evidence>
<dbReference type="InterPro" id="IPR017927">
    <property type="entry name" value="FAD-bd_FR_type"/>
</dbReference>
<evidence type="ECO:0000256" key="11">
    <source>
        <dbReference type="ARBA" id="ARBA00022857"/>
    </source>
</evidence>
<accession>A0A0C3LFR6</accession>
<keyword evidence="15" id="KW-0756">Sterol biosynthesis</keyword>
<dbReference type="PROSITE" id="PS50902">
    <property type="entry name" value="FLAVODOXIN_LIKE"/>
    <property type="match status" value="1"/>
</dbReference>
<dbReference type="GO" id="GO:0016126">
    <property type="term" value="P:sterol biosynthetic process"/>
    <property type="evidence" value="ECO:0007669"/>
    <property type="project" value="UniProtKB-KW"/>
</dbReference>
<evidence type="ECO:0000256" key="20">
    <source>
        <dbReference type="ARBA" id="ARBA00023221"/>
    </source>
</evidence>
<dbReference type="OrthoDB" id="1856718at2759"/>
<evidence type="ECO:0000256" key="9">
    <source>
        <dbReference type="ARBA" id="ARBA00022824"/>
    </source>
</evidence>
<comment type="cofactor">
    <cofactor evidence="1">
        <name>FMN</name>
        <dbReference type="ChEBI" id="CHEBI:58210"/>
    </cofactor>
</comment>
<dbReference type="Pfam" id="PF00175">
    <property type="entry name" value="NAD_binding_1"/>
    <property type="match status" value="1"/>
</dbReference>
<keyword evidence="9" id="KW-0256">Endoplasmic reticulum</keyword>
<evidence type="ECO:0000256" key="10">
    <source>
        <dbReference type="ARBA" id="ARBA00022827"/>
    </source>
</evidence>
<dbReference type="GO" id="GO:0010181">
    <property type="term" value="F:FMN binding"/>
    <property type="evidence" value="ECO:0007669"/>
    <property type="project" value="InterPro"/>
</dbReference>
<dbReference type="EC" id="1.6.2.4" evidence="21"/>
<evidence type="ECO:0000256" key="21">
    <source>
        <dbReference type="ARBA" id="ARBA00023797"/>
    </source>
</evidence>
<dbReference type="PANTHER" id="PTHR19384">
    <property type="entry name" value="NITRIC OXIDE SYNTHASE-RELATED"/>
    <property type="match status" value="1"/>
</dbReference>
<evidence type="ECO:0000256" key="12">
    <source>
        <dbReference type="ARBA" id="ARBA00022955"/>
    </source>
</evidence>
<dbReference type="PIRSF" id="PIRSF000208">
    <property type="entry name" value="P450R"/>
    <property type="match status" value="1"/>
</dbReference>
<dbReference type="PROSITE" id="PS51384">
    <property type="entry name" value="FAD_FR"/>
    <property type="match status" value="1"/>
</dbReference>
<evidence type="ECO:0000256" key="19">
    <source>
        <dbReference type="ARBA" id="ARBA00023166"/>
    </source>
</evidence>
<dbReference type="STRING" id="1051891.A0A0C3LFR6"/>
<feature type="domain" description="FAD-binding FR-type" evidence="23">
    <location>
        <begin position="271"/>
        <end position="415"/>
    </location>
</feature>
<feature type="domain" description="Flavodoxin-like" evidence="22">
    <location>
        <begin position="68"/>
        <end position="218"/>
    </location>
</feature>
<keyword evidence="5" id="KW-0285">Flavoprotein</keyword>
<dbReference type="InterPro" id="IPR001433">
    <property type="entry name" value="OxRdtase_FAD/NAD-bd"/>
</dbReference>
<dbReference type="PANTHER" id="PTHR19384:SF17">
    <property type="entry name" value="NADPH--CYTOCHROME P450 REDUCTASE"/>
    <property type="match status" value="1"/>
</dbReference>
<keyword evidence="14" id="KW-0560">Oxidoreductase</keyword>
<keyword evidence="19" id="KW-1207">Sterol metabolism</keyword>
<evidence type="ECO:0000256" key="7">
    <source>
        <dbReference type="ARBA" id="ARBA00022692"/>
    </source>
</evidence>
<keyword evidence="8" id="KW-1000">Mitochondrion outer membrane</keyword>
<dbReference type="InterPro" id="IPR039261">
    <property type="entry name" value="FNR_nucleotide-bd"/>
</dbReference>
<dbReference type="InterPro" id="IPR017938">
    <property type="entry name" value="Riboflavin_synthase-like_b-brl"/>
</dbReference>
<evidence type="ECO:0000256" key="6">
    <source>
        <dbReference type="ARBA" id="ARBA00022643"/>
    </source>
</evidence>
<dbReference type="InterPro" id="IPR023208">
    <property type="entry name" value="P450R"/>
</dbReference>
<dbReference type="GO" id="GO:0003958">
    <property type="term" value="F:NADPH-hemoprotein reductase activity"/>
    <property type="evidence" value="ECO:0007669"/>
    <property type="project" value="UniProtKB-EC"/>
</dbReference>
<dbReference type="FunFam" id="3.40.50.80:FF:000018">
    <property type="entry name" value="NADPH--cytochrome P450 reductase"/>
    <property type="match status" value="1"/>
</dbReference>
<evidence type="ECO:0000256" key="13">
    <source>
        <dbReference type="ARBA" id="ARBA00022989"/>
    </source>
</evidence>
<dbReference type="GO" id="GO:0005829">
    <property type="term" value="C:cytosol"/>
    <property type="evidence" value="ECO:0007669"/>
    <property type="project" value="TreeGrafter"/>
</dbReference>
<reference evidence="25" key="2">
    <citation type="submission" date="2015-01" db="EMBL/GenBank/DDBJ databases">
        <title>Evolutionary Origins and Diversification of the Mycorrhizal Mutualists.</title>
        <authorList>
            <consortium name="DOE Joint Genome Institute"/>
            <consortium name="Mycorrhizal Genomics Consortium"/>
            <person name="Kohler A."/>
            <person name="Kuo A."/>
            <person name="Nagy L.G."/>
            <person name="Floudas D."/>
            <person name="Copeland A."/>
            <person name="Barry K.W."/>
            <person name="Cichocki N."/>
            <person name="Veneault-Fourrey C."/>
            <person name="LaButti K."/>
            <person name="Lindquist E.A."/>
            <person name="Lipzen A."/>
            <person name="Lundell T."/>
            <person name="Morin E."/>
            <person name="Murat C."/>
            <person name="Riley R."/>
            <person name="Ohm R."/>
            <person name="Sun H."/>
            <person name="Tunlid A."/>
            <person name="Henrissat B."/>
            <person name="Grigoriev I.V."/>
            <person name="Hibbett D.S."/>
            <person name="Martin F."/>
        </authorList>
    </citation>
    <scope>NUCLEOTIDE SEQUENCE [LARGE SCALE GENOMIC DNA]</scope>
    <source>
        <strain evidence="25">MUT 4182</strain>
    </source>
</reference>
<keyword evidence="25" id="KW-1185">Reference proteome</keyword>
<evidence type="ECO:0000256" key="15">
    <source>
        <dbReference type="ARBA" id="ARBA00023011"/>
    </source>
</evidence>
<dbReference type="InterPro" id="IPR029039">
    <property type="entry name" value="Flavoprotein-like_sf"/>
</dbReference>
<evidence type="ECO:0000256" key="1">
    <source>
        <dbReference type="ARBA" id="ARBA00001917"/>
    </source>
</evidence>
<evidence type="ECO:0000256" key="2">
    <source>
        <dbReference type="ARBA" id="ARBA00001974"/>
    </source>
</evidence>
<dbReference type="HOGENOM" id="CLU_001570_17_3_1"/>
<evidence type="ECO:0000256" key="18">
    <source>
        <dbReference type="ARBA" id="ARBA00023136"/>
    </source>
</evidence>
<keyword evidence="13" id="KW-1133">Transmembrane helix</keyword>
<protein>
    <recommendedName>
        <fullName evidence="21">NADPH--hemoprotein reductase</fullName>
        <ecNumber evidence="21">1.6.2.4</ecNumber>
    </recommendedName>
</protein>
<keyword evidence="16" id="KW-0443">Lipid metabolism</keyword>
<keyword evidence="18" id="KW-0472">Membrane</keyword>
<organism evidence="24 25">
    <name type="scientific">Tulasnella calospora MUT 4182</name>
    <dbReference type="NCBI Taxonomy" id="1051891"/>
    <lineage>
        <taxon>Eukaryota</taxon>
        <taxon>Fungi</taxon>
        <taxon>Dikarya</taxon>
        <taxon>Basidiomycota</taxon>
        <taxon>Agaricomycotina</taxon>
        <taxon>Agaricomycetes</taxon>
        <taxon>Cantharellales</taxon>
        <taxon>Tulasnellaceae</taxon>
        <taxon>Tulasnella</taxon>
    </lineage>
</organism>
<gene>
    <name evidence="24" type="ORF">M407DRAFT_81708</name>
</gene>
<keyword evidence="17" id="KW-0496">Mitochondrion</keyword>
<dbReference type="InterPro" id="IPR001709">
    <property type="entry name" value="Flavoprot_Pyr_Nucl_cyt_Rdtase"/>
</dbReference>
<dbReference type="FunFam" id="2.40.30.10:FF:000100">
    <property type="entry name" value="NADPH--cytochrome P450 reductase"/>
    <property type="match status" value="1"/>
</dbReference>
<sequence>MTLSNADLAVLGLTVAVGGLYVFRGNLFNNGSASSSRPLPGAKPAAGADPGVDPRDFVAKMKAAKKRLVIFYGSQTGTAEEYAIRLAKEAKSRFGLGSLVCDPEEYDFENLDELPEDCAAIFVMATYGEGEPTDNAVQLMQNLGDDSFAFSKGEHRLDGLKYVVFGLGNKTYEHYNAIARVIDDQLEKMGGVRIGDRGEGDDDKSMEEDYLAWKDGMWAAFSQAMGVEEGAGAESPDFVVNELSTTDQSKVYLGELSARALTKTKGIHDLKNPYPAPISASKELFHHTGERNCIHIEFDTSGSGITYQHGDHVGVWPSNSDIEVNRLLFALGLGSPERRSQVIGVESLDPALAKVPFPYESLPSEMSKNKWVFGVGSNYILNLKMAHHGETAPLLSEDGETPAHVSGPTYAIHGPRSAYASGEVYKAPIHVRRSTFRLPTNPKSPVIMIGPGTGVAPFRGFVQERVALARKAIEKNGPDALKDWGQMYLYYGCRGENEDYLYKDEWPSYGADLKGKFTMRCAFSRSGPRKPDGSKIYVQDLFWEDRQQVADAVLNQKAYIYICGDAKSMSKQVEDTLAKILADAKGVSAEDGHKEVKTLKERSRLMLDVWS</sequence>